<evidence type="ECO:0000313" key="1">
    <source>
        <dbReference type="EMBL" id="GBL80404.1"/>
    </source>
</evidence>
<dbReference type="AlphaFoldDB" id="A0A4Y2AN34"/>
<reference evidence="1 2" key="1">
    <citation type="journal article" date="2019" name="Sci. Rep.">
        <title>Orb-weaving spider Araneus ventricosus genome elucidates the spidroin gene catalogue.</title>
        <authorList>
            <person name="Kono N."/>
            <person name="Nakamura H."/>
            <person name="Ohtoshi R."/>
            <person name="Moran D.A.P."/>
            <person name="Shinohara A."/>
            <person name="Yoshida Y."/>
            <person name="Fujiwara M."/>
            <person name="Mori M."/>
            <person name="Tomita M."/>
            <person name="Arakawa K."/>
        </authorList>
    </citation>
    <scope>NUCLEOTIDE SEQUENCE [LARGE SCALE GENOMIC DNA]</scope>
</reference>
<name>A0A4Y2AN34_ARAVE</name>
<accession>A0A4Y2AN34</accession>
<proteinExistence type="predicted"/>
<evidence type="ECO:0000313" key="2">
    <source>
        <dbReference type="Proteomes" id="UP000499080"/>
    </source>
</evidence>
<keyword evidence="2" id="KW-1185">Reference proteome</keyword>
<protein>
    <submittedName>
        <fullName evidence="1">Uncharacterized protein</fullName>
    </submittedName>
</protein>
<organism evidence="1 2">
    <name type="scientific">Araneus ventricosus</name>
    <name type="common">Orbweaver spider</name>
    <name type="synonym">Epeira ventricosa</name>
    <dbReference type="NCBI Taxonomy" id="182803"/>
    <lineage>
        <taxon>Eukaryota</taxon>
        <taxon>Metazoa</taxon>
        <taxon>Ecdysozoa</taxon>
        <taxon>Arthropoda</taxon>
        <taxon>Chelicerata</taxon>
        <taxon>Arachnida</taxon>
        <taxon>Araneae</taxon>
        <taxon>Araneomorphae</taxon>
        <taxon>Entelegynae</taxon>
        <taxon>Araneoidea</taxon>
        <taxon>Araneidae</taxon>
        <taxon>Araneus</taxon>
    </lineage>
</organism>
<gene>
    <name evidence="1" type="ORF">AVEN_92303_1</name>
</gene>
<dbReference type="Proteomes" id="UP000499080">
    <property type="component" value="Unassembled WGS sequence"/>
</dbReference>
<comment type="caution">
    <text evidence="1">The sequence shown here is derived from an EMBL/GenBank/DDBJ whole genome shotgun (WGS) entry which is preliminary data.</text>
</comment>
<dbReference type="EMBL" id="BGPR01000021">
    <property type="protein sequence ID" value="GBL80404.1"/>
    <property type="molecule type" value="Genomic_DNA"/>
</dbReference>
<sequence length="84" mass="9449">MDIVLKQAKLCSYNNDEHYSKQPHLTNGTANDSDVFNVHQACVYGRSSAESSHESATLRTRRPDFVSRPLRLSINLQTNGKEIS</sequence>